<dbReference type="Proteomes" id="UP000003100">
    <property type="component" value="Unassembled WGS sequence"/>
</dbReference>
<proteinExistence type="predicted"/>
<organism evidence="1 2">
    <name type="scientific">Blautia hydrogenotrophica (strain DSM 10507 / JCM 14656 / S5a33)</name>
    <name type="common">Ruminococcus hydrogenotrophicus</name>
    <dbReference type="NCBI Taxonomy" id="476272"/>
    <lineage>
        <taxon>Bacteria</taxon>
        <taxon>Bacillati</taxon>
        <taxon>Bacillota</taxon>
        <taxon>Clostridia</taxon>
        <taxon>Lachnospirales</taxon>
        <taxon>Lachnospiraceae</taxon>
        <taxon>Blautia</taxon>
    </lineage>
</organism>
<evidence type="ECO:0000313" key="1">
    <source>
        <dbReference type="EMBL" id="EEG48039.1"/>
    </source>
</evidence>
<comment type="caution">
    <text evidence="1">The sequence shown here is derived from an EMBL/GenBank/DDBJ whole genome shotgun (WGS) entry which is preliminary data.</text>
</comment>
<dbReference type="HOGENOM" id="CLU_3150036_0_0_9"/>
<sequence>MLQERIVTLMHEIFSCNTNIPYDQTLAAFLTKEQCQIDLTKIKKRKER</sequence>
<reference evidence="1 2" key="2">
    <citation type="submission" date="2009-02" db="EMBL/GenBank/DDBJ databases">
        <title>Draft genome sequence of Blautia hydrogenotrophica DSM 10507 (Ruminococcus hydrogenotrophicus DSM 10507).</title>
        <authorList>
            <person name="Sudarsanam P."/>
            <person name="Ley R."/>
            <person name="Guruge J."/>
            <person name="Turnbaugh P.J."/>
            <person name="Mahowald M."/>
            <person name="Liep D."/>
            <person name="Gordon J."/>
        </authorList>
    </citation>
    <scope>NUCLEOTIDE SEQUENCE [LARGE SCALE GENOMIC DNA]</scope>
    <source>
        <strain evidence="2">DSM 10507 / JCM 14656 / S5a33</strain>
    </source>
</reference>
<keyword evidence="2" id="KW-1185">Reference proteome</keyword>
<evidence type="ECO:0000313" key="2">
    <source>
        <dbReference type="Proteomes" id="UP000003100"/>
    </source>
</evidence>
<dbReference type="AlphaFoldDB" id="C0CQ72"/>
<dbReference type="EMBL" id="ACBZ01000165">
    <property type="protein sequence ID" value="EEG48039.1"/>
    <property type="molecule type" value="Genomic_DNA"/>
</dbReference>
<name>C0CQ72_BLAHS</name>
<accession>C0CQ72</accession>
<gene>
    <name evidence="1" type="ORF">RUMHYD_03025</name>
</gene>
<reference evidence="1 2" key="1">
    <citation type="submission" date="2009-01" db="EMBL/GenBank/DDBJ databases">
        <authorList>
            <person name="Fulton L."/>
            <person name="Clifton S."/>
            <person name="Fulton B."/>
            <person name="Xu J."/>
            <person name="Minx P."/>
            <person name="Pepin K.H."/>
            <person name="Johnson M."/>
            <person name="Bhonagiri V."/>
            <person name="Nash W.E."/>
            <person name="Mardis E.R."/>
            <person name="Wilson R.K."/>
        </authorList>
    </citation>
    <scope>NUCLEOTIDE SEQUENCE [LARGE SCALE GENOMIC DNA]</scope>
    <source>
        <strain evidence="2">DSM 10507 / JCM 14656 / S5a33</strain>
    </source>
</reference>
<protein>
    <submittedName>
        <fullName evidence="1">Uncharacterized protein</fullName>
    </submittedName>
</protein>
<dbReference type="PATRIC" id="fig|476272.21.peg.1159"/>